<sequence>MTTYRWRGVGSGSVEHLDVDLRDGGWRARSLVDLGPERLEYAMELSEAWVFRALRLHSSAGRELDLARDDDGVWRVDGVARPDLGAAVDVDLSFSPFTNTLPVRRLDLAVGAAADIVTAYVDGETLTVSPDPQRYTRLDAGRYLYESRDSDFRREVTVDGDGFVVDYPELFSRLPGA</sequence>
<comment type="caution">
    <text evidence="1">The sequence shown here is derived from an EMBL/GenBank/DDBJ whole genome shotgun (WGS) entry which is preliminary data.</text>
</comment>
<dbReference type="EMBL" id="JAIXCQ010000004">
    <property type="protein sequence ID" value="MCA5893402.1"/>
    <property type="molecule type" value="Genomic_DNA"/>
</dbReference>
<dbReference type="RefSeq" id="WP_225565154.1">
    <property type="nucleotide sequence ID" value="NZ_JAIXCQ010000004.1"/>
</dbReference>
<proteinExistence type="predicted"/>
<dbReference type="Proteomes" id="UP001319870">
    <property type="component" value="Unassembled WGS sequence"/>
</dbReference>
<dbReference type="SUPFAM" id="SSF159275">
    <property type="entry name" value="PA1994-like"/>
    <property type="match status" value="1"/>
</dbReference>
<keyword evidence="2" id="KW-1185">Reference proteome</keyword>
<reference evidence="1 2" key="1">
    <citation type="submission" date="2021-09" db="EMBL/GenBank/DDBJ databases">
        <title>Isoptericola luteus sp. nov., a novel bacterium isolated from Harbin, the capital city of Heilongjiang province.</title>
        <authorList>
            <person name="Li J."/>
        </authorList>
    </citation>
    <scope>NUCLEOTIDE SEQUENCE [LARGE SCALE GENOMIC DNA]</scope>
    <source>
        <strain evidence="1 2">NEAU-Y5</strain>
    </source>
</reference>
<name>A0ABS7ZEE5_9MICO</name>
<organism evidence="1 2">
    <name type="scientific">Isoptericola luteus</name>
    <dbReference type="NCBI Taxonomy" id="2879484"/>
    <lineage>
        <taxon>Bacteria</taxon>
        <taxon>Bacillati</taxon>
        <taxon>Actinomycetota</taxon>
        <taxon>Actinomycetes</taxon>
        <taxon>Micrococcales</taxon>
        <taxon>Promicromonosporaceae</taxon>
        <taxon>Isoptericola</taxon>
    </lineage>
</organism>
<dbReference type="Pfam" id="PF06475">
    <property type="entry name" value="Glycolipid_bind"/>
    <property type="match status" value="1"/>
</dbReference>
<gene>
    <name evidence="1" type="ORF">LEP48_08560</name>
</gene>
<accession>A0ABS7ZEE5</accession>
<evidence type="ECO:0000313" key="2">
    <source>
        <dbReference type="Proteomes" id="UP001319870"/>
    </source>
</evidence>
<evidence type="ECO:0000313" key="1">
    <source>
        <dbReference type="EMBL" id="MCA5893402.1"/>
    </source>
</evidence>
<protein>
    <submittedName>
        <fullName evidence="1">Glycolipid-binding domain-containing protein</fullName>
    </submittedName>
</protein>
<dbReference type="InterPro" id="IPR009467">
    <property type="entry name" value="Glycolipid-bd_prot_put"/>
</dbReference>